<dbReference type="PANTHER" id="PTHR43498">
    <property type="entry name" value="FERREDOXIN:COB-COM HETERODISULFIDE REDUCTASE SUBUNIT A"/>
    <property type="match status" value="1"/>
</dbReference>
<evidence type="ECO:0008006" key="9">
    <source>
        <dbReference type="Google" id="ProtNLM"/>
    </source>
</evidence>
<sequence>MISQTRTLFISFILEKRKISRLGVLVLRKWTLLLTIMIVVLITAGGSWLLFKEKKNGSVKTAKPFEQKKAQVESTDNLENQYDLIVVGTDPEGVSAAVSAARNGQKTLLIDGKEREVLGGLMTIGWLNSLDMNYARGGKAAAGKKPEVLNKGIFSEWFSKIEGDSFDITTAADAFYDLVKKEDNIDLYMKAKSISPVLEEGKNGNKRVSGVKIINKNGKEQTIQANAVIDATQDGDIMAEAGVPFTYGLEDVGNKEAKMVVTLVFRLKNATPDVWEQIKKRLNHDDDPNTGANEVSAWGYHKMNEYPAVNKDRVKMRGLNIGRQNNQTILINALQIFDVDGLNPKEKEEAFQIAKEEIPHVLKYMKENFPEFTNLELDGTAPELYVRETRHMQGEYRLTSTDVLENKDQWDRIAIGSYPVDIQRLRPDDPVIIVYRPQQYSIPFRSLIPKQVDGLLVVGRSASYDSVPHGSARVIPTGMAEGEAAGVAVRLANEKGMTFREMSASKETVAQMQDMLNKQGMELYPFQIEPADFMKHRQYEGLKTAVSLMLATGGYSNEFQLDEKSNDKRMADLVNGAKKMKREAFSGDAGSAIQKMEEPEKTPLTLAQAAYTITQALGLPSSKGEAQSELEERGMLTKETLATIKDKKNLTYGDSYMLIKDLKNGLK</sequence>
<dbReference type="eggNOG" id="COG0644">
    <property type="taxonomic scope" value="Bacteria"/>
</dbReference>
<dbReference type="PANTHER" id="PTHR43498:SF1">
    <property type="entry name" value="COB--COM HETERODISULFIDE REDUCTASE IRON-SULFUR SUBUNIT A"/>
    <property type="match status" value="1"/>
</dbReference>
<dbReference type="PATRIC" id="fig|697284.3.peg.1724"/>
<keyword evidence="4" id="KW-0408">Iron</keyword>
<name>V9W6M2_9BACL</name>
<keyword evidence="8" id="KW-1185">Reference proteome</keyword>
<accession>V9W6M2</accession>
<keyword evidence="3" id="KW-0560">Oxidoreductase</keyword>
<dbReference type="Gene3D" id="3.50.50.60">
    <property type="entry name" value="FAD/NAD(P)-binding domain"/>
    <property type="match status" value="1"/>
</dbReference>
<evidence type="ECO:0000256" key="5">
    <source>
        <dbReference type="ARBA" id="ARBA00023014"/>
    </source>
</evidence>
<dbReference type="Pfam" id="PF12831">
    <property type="entry name" value="FAD_oxidored"/>
    <property type="match status" value="1"/>
</dbReference>
<dbReference type="InterPro" id="IPR039650">
    <property type="entry name" value="HdrA-like"/>
</dbReference>
<dbReference type="GO" id="GO:0051539">
    <property type="term" value="F:4 iron, 4 sulfur cluster binding"/>
    <property type="evidence" value="ECO:0007669"/>
    <property type="project" value="UniProtKB-KW"/>
</dbReference>
<dbReference type="GO" id="GO:0016491">
    <property type="term" value="F:oxidoreductase activity"/>
    <property type="evidence" value="ECO:0007669"/>
    <property type="project" value="UniProtKB-KW"/>
</dbReference>
<keyword evidence="5" id="KW-0411">Iron-sulfur</keyword>
<dbReference type="EMBL" id="CP003355">
    <property type="protein sequence ID" value="AHD05609.1"/>
    <property type="molecule type" value="Genomic_DNA"/>
</dbReference>
<keyword evidence="2" id="KW-0479">Metal-binding</keyword>
<dbReference type="InterPro" id="IPR036188">
    <property type="entry name" value="FAD/NAD-bd_sf"/>
</dbReference>
<keyword evidence="1" id="KW-0004">4Fe-4S</keyword>
<proteinExistence type="predicted"/>
<dbReference type="HOGENOM" id="CLU_029694_0_0_9"/>
<reference evidence="7 8" key="1">
    <citation type="journal article" date="2014" name="PLoS ONE">
        <title>How to Kill the Honey Bee Larva: Genomic Potential and Virulence Mechanisms of Paenibacillus larvae.</title>
        <authorList>
            <person name="Djukic M."/>
            <person name="Brzuszkiewicz E."/>
            <person name="Funfhaus A."/>
            <person name="Voss J."/>
            <person name="Gollnow K."/>
            <person name="Poppinga L."/>
            <person name="Liesegang H."/>
            <person name="Garcia-Gonzalez E."/>
            <person name="Genersch E."/>
            <person name="Daniel R."/>
        </authorList>
    </citation>
    <scope>NUCLEOTIDE SEQUENCE [LARGE SCALE GENOMIC DNA]</scope>
    <source>
        <strain evidence="7 8">DSM 25430</strain>
    </source>
</reference>
<protein>
    <recommendedName>
        <fullName evidence="9">FAD dependent oxidoreductase</fullName>
    </recommendedName>
</protein>
<evidence type="ECO:0000256" key="3">
    <source>
        <dbReference type="ARBA" id="ARBA00023002"/>
    </source>
</evidence>
<evidence type="ECO:0000256" key="2">
    <source>
        <dbReference type="ARBA" id="ARBA00022723"/>
    </source>
</evidence>
<keyword evidence="6" id="KW-0812">Transmembrane</keyword>
<keyword evidence="6" id="KW-1133">Transmembrane helix</keyword>
<evidence type="ECO:0000256" key="4">
    <source>
        <dbReference type="ARBA" id="ARBA00023004"/>
    </source>
</evidence>
<evidence type="ECO:0000256" key="6">
    <source>
        <dbReference type="SAM" id="Phobius"/>
    </source>
</evidence>
<dbReference type="AlphaFoldDB" id="V9W6M2"/>
<gene>
    <name evidence="7" type="ORF">ERIC2_c17990</name>
</gene>
<keyword evidence="6" id="KW-0472">Membrane</keyword>
<dbReference type="KEGG" id="plv:ERIC2_c17990"/>
<dbReference type="GO" id="GO:0046872">
    <property type="term" value="F:metal ion binding"/>
    <property type="evidence" value="ECO:0007669"/>
    <property type="project" value="UniProtKB-KW"/>
</dbReference>
<feature type="transmembrane region" description="Helical" evidence="6">
    <location>
        <begin position="30"/>
        <end position="51"/>
    </location>
</feature>
<evidence type="ECO:0000313" key="8">
    <source>
        <dbReference type="Proteomes" id="UP000029431"/>
    </source>
</evidence>
<evidence type="ECO:0000313" key="7">
    <source>
        <dbReference type="EMBL" id="AHD05609.1"/>
    </source>
</evidence>
<dbReference type="SUPFAM" id="SSF51905">
    <property type="entry name" value="FAD/NAD(P)-binding domain"/>
    <property type="match status" value="1"/>
</dbReference>
<evidence type="ECO:0000256" key="1">
    <source>
        <dbReference type="ARBA" id="ARBA00022485"/>
    </source>
</evidence>
<dbReference type="Proteomes" id="UP000029431">
    <property type="component" value="Chromosome"/>
</dbReference>
<organism evidence="7 8">
    <name type="scientific">Paenibacillus larvae subsp. larvae DSM 25430</name>
    <dbReference type="NCBI Taxonomy" id="697284"/>
    <lineage>
        <taxon>Bacteria</taxon>
        <taxon>Bacillati</taxon>
        <taxon>Bacillota</taxon>
        <taxon>Bacilli</taxon>
        <taxon>Bacillales</taxon>
        <taxon>Paenibacillaceae</taxon>
        <taxon>Paenibacillus</taxon>
    </lineage>
</organism>